<evidence type="ECO:0000313" key="7">
    <source>
        <dbReference type="Proteomes" id="UP000580474"/>
    </source>
</evidence>
<dbReference type="InterPro" id="IPR015814">
    <property type="entry name" value="Pgluconate_DH_NAD-bd_C"/>
</dbReference>
<dbReference type="InterPro" id="IPR008927">
    <property type="entry name" value="6-PGluconate_DH-like_C_sf"/>
</dbReference>
<feature type="domain" description="6-phosphogluconate dehydrogenase NADP-binding" evidence="4">
    <location>
        <begin position="9"/>
        <end position="143"/>
    </location>
</feature>
<dbReference type="GO" id="GO:0016491">
    <property type="term" value="F:oxidoreductase activity"/>
    <property type="evidence" value="ECO:0007669"/>
    <property type="project" value="UniProtKB-KW"/>
</dbReference>
<evidence type="ECO:0000256" key="2">
    <source>
        <dbReference type="ARBA" id="ARBA00023002"/>
    </source>
</evidence>
<feature type="domain" description="Phosphogluconate dehydrogenase NAD-binding putative C-terminal" evidence="5">
    <location>
        <begin position="194"/>
        <end position="262"/>
    </location>
</feature>
<dbReference type="InterPro" id="IPR036291">
    <property type="entry name" value="NAD(P)-bd_dom_sf"/>
</dbReference>
<gene>
    <name evidence="6" type="ORF">BJ969_002968</name>
</gene>
<dbReference type="PIRSF" id="PIRSF000103">
    <property type="entry name" value="HIBADH"/>
    <property type="match status" value="1"/>
</dbReference>
<keyword evidence="7" id="KW-1185">Reference proteome</keyword>
<proteinExistence type="inferred from homology"/>
<comment type="caution">
    <text evidence="6">The sequence shown here is derived from an EMBL/GenBank/DDBJ whole genome shotgun (WGS) entry which is preliminary data.</text>
</comment>
<reference evidence="6 7" key="1">
    <citation type="submission" date="2020-08" db="EMBL/GenBank/DDBJ databases">
        <title>Sequencing the genomes of 1000 actinobacteria strains.</title>
        <authorList>
            <person name="Klenk H.-P."/>
        </authorList>
    </citation>
    <scope>NUCLEOTIDE SEQUENCE [LARGE SCALE GENOMIC DNA]</scope>
    <source>
        <strain evidence="6 7">DSM 45582</strain>
    </source>
</reference>
<sequence length="283" mass="29250">MTGAKPSTVGVLHPGAMGAAVAVQLSSRGHTVLWCSQGRSEQSRDRAVRAGLHEVGALPELLARCDAVLSVCPPATAFDVAQSVAEIGYDGVYVDANAIAPETVGGLAAVLTGAGITVVDGAIIGPPPDAAHTARLYLAGATEHVGFLAGLFAGSRLEPVGLGEAIGRASALKMAFASFQKASRVLAAVAHSLADEHDVTDALLGEAERMSGRILAERDYLPSVAARAWRWEPEMREIARTLEAAGLPAELAEAASAVLARWSADRDLAELSPEAVLARLRIP</sequence>
<dbReference type="SUPFAM" id="SSF48179">
    <property type="entry name" value="6-phosphogluconate dehydrogenase C-terminal domain-like"/>
    <property type="match status" value="1"/>
</dbReference>
<dbReference type="InterPro" id="IPR006115">
    <property type="entry name" value="6PGDH_NADP-bd"/>
</dbReference>
<dbReference type="SUPFAM" id="SSF51735">
    <property type="entry name" value="NAD(P)-binding Rossmann-fold domains"/>
    <property type="match status" value="1"/>
</dbReference>
<accession>A0A840ND79</accession>
<dbReference type="AlphaFoldDB" id="A0A840ND79"/>
<keyword evidence="2" id="KW-0560">Oxidoreductase</keyword>
<dbReference type="EMBL" id="JACHIV010000001">
    <property type="protein sequence ID" value="MBB5069880.1"/>
    <property type="molecule type" value="Genomic_DNA"/>
</dbReference>
<evidence type="ECO:0000259" key="5">
    <source>
        <dbReference type="Pfam" id="PF09130"/>
    </source>
</evidence>
<dbReference type="GO" id="GO:0050661">
    <property type="term" value="F:NADP binding"/>
    <property type="evidence" value="ECO:0007669"/>
    <property type="project" value="InterPro"/>
</dbReference>
<dbReference type="Gene3D" id="3.40.50.720">
    <property type="entry name" value="NAD(P)-binding Rossmann-like Domain"/>
    <property type="match status" value="1"/>
</dbReference>
<dbReference type="InterPro" id="IPR015815">
    <property type="entry name" value="HIBADH-related"/>
</dbReference>
<dbReference type="Pfam" id="PF03446">
    <property type="entry name" value="NAD_binding_2"/>
    <property type="match status" value="1"/>
</dbReference>
<evidence type="ECO:0000256" key="1">
    <source>
        <dbReference type="ARBA" id="ARBA00009080"/>
    </source>
</evidence>
<dbReference type="Gene3D" id="1.10.1040.10">
    <property type="entry name" value="N-(1-d-carboxylethyl)-l-norvaline Dehydrogenase, domain 2"/>
    <property type="match status" value="1"/>
</dbReference>
<evidence type="ECO:0000313" key="6">
    <source>
        <dbReference type="EMBL" id="MBB5069880.1"/>
    </source>
</evidence>
<dbReference type="Proteomes" id="UP000580474">
    <property type="component" value="Unassembled WGS sequence"/>
</dbReference>
<dbReference type="InterPro" id="IPR051265">
    <property type="entry name" value="HIBADH-related_NP60_sf"/>
</dbReference>
<dbReference type="RefSeq" id="WP_184479500.1">
    <property type="nucleotide sequence ID" value="NZ_JACHIV010000001.1"/>
</dbReference>
<dbReference type="PANTHER" id="PTHR43580">
    <property type="entry name" value="OXIDOREDUCTASE GLYR1-RELATED"/>
    <property type="match status" value="1"/>
</dbReference>
<protein>
    <submittedName>
        <fullName evidence="6">3-hydroxyisobutyrate dehydrogenase-like beta-hydroxyacid dehydrogenase</fullName>
    </submittedName>
</protein>
<name>A0A840ND79_9PSEU</name>
<evidence type="ECO:0000259" key="4">
    <source>
        <dbReference type="Pfam" id="PF03446"/>
    </source>
</evidence>
<dbReference type="InterPro" id="IPR013328">
    <property type="entry name" value="6PGD_dom2"/>
</dbReference>
<organism evidence="6 7">
    <name type="scientific">Saccharopolyspora gloriosae</name>
    <dbReference type="NCBI Taxonomy" id="455344"/>
    <lineage>
        <taxon>Bacteria</taxon>
        <taxon>Bacillati</taxon>
        <taxon>Actinomycetota</taxon>
        <taxon>Actinomycetes</taxon>
        <taxon>Pseudonocardiales</taxon>
        <taxon>Pseudonocardiaceae</taxon>
        <taxon>Saccharopolyspora</taxon>
    </lineage>
</organism>
<evidence type="ECO:0000256" key="3">
    <source>
        <dbReference type="PIRSR" id="PIRSR000103-1"/>
    </source>
</evidence>
<dbReference type="PANTHER" id="PTHR43580:SF2">
    <property type="entry name" value="CYTOKINE-LIKE NUCLEAR FACTOR N-PAC"/>
    <property type="match status" value="1"/>
</dbReference>
<feature type="active site" evidence="3">
    <location>
        <position position="173"/>
    </location>
</feature>
<dbReference type="Pfam" id="PF09130">
    <property type="entry name" value="DUF1932"/>
    <property type="match status" value="1"/>
</dbReference>
<comment type="similarity">
    <text evidence="1">Belongs to the HIBADH-related family.</text>
</comment>